<feature type="domain" description="DUF4378" evidence="2">
    <location>
        <begin position="611"/>
        <end position="751"/>
    </location>
</feature>
<comment type="caution">
    <text evidence="4">The sequence shown here is derived from an EMBL/GenBank/DDBJ whole genome shotgun (WGS) entry which is preliminary data.</text>
</comment>
<feature type="region of interest" description="Disordered" evidence="1">
    <location>
        <begin position="554"/>
        <end position="575"/>
    </location>
</feature>
<gene>
    <name evidence="4" type="ORF">Acr_17g0003500</name>
</gene>
<dbReference type="PANTHER" id="PTHR31680">
    <property type="entry name" value="LONGIFOLIA PROTEIN"/>
    <property type="match status" value="1"/>
</dbReference>
<feature type="compositionally biased region" description="Basic and acidic residues" evidence="1">
    <location>
        <begin position="451"/>
        <end position="461"/>
    </location>
</feature>
<feature type="compositionally biased region" description="Low complexity" evidence="1">
    <location>
        <begin position="562"/>
        <end position="571"/>
    </location>
</feature>
<evidence type="ECO:0000256" key="1">
    <source>
        <dbReference type="SAM" id="MobiDB-lite"/>
    </source>
</evidence>
<dbReference type="InterPro" id="IPR025486">
    <property type="entry name" value="DUF4378"/>
</dbReference>
<dbReference type="AlphaFoldDB" id="A0A7J0G1Y1"/>
<accession>A0A7J0G1Y1</accession>
<feature type="compositionally biased region" description="Low complexity" evidence="1">
    <location>
        <begin position="504"/>
        <end position="515"/>
    </location>
</feature>
<keyword evidence="5" id="KW-1185">Reference proteome</keyword>
<feature type="compositionally biased region" description="Polar residues" evidence="1">
    <location>
        <begin position="414"/>
        <end position="425"/>
    </location>
</feature>
<evidence type="ECO:0000313" key="4">
    <source>
        <dbReference type="EMBL" id="GFZ04778.1"/>
    </source>
</evidence>
<dbReference type="OrthoDB" id="1929599at2759"/>
<dbReference type="InterPro" id="IPR033334">
    <property type="entry name" value="LNG1/2"/>
</dbReference>
<feature type="compositionally biased region" description="Polar residues" evidence="1">
    <location>
        <begin position="390"/>
        <end position="399"/>
    </location>
</feature>
<feature type="domain" description="DUF3741" evidence="3">
    <location>
        <begin position="160"/>
        <end position="181"/>
    </location>
</feature>
<dbReference type="PANTHER" id="PTHR31680:SF12">
    <property type="entry name" value="OS11G0587300 PROTEIN"/>
    <property type="match status" value="1"/>
</dbReference>
<reference evidence="4 5" key="1">
    <citation type="submission" date="2019-07" db="EMBL/GenBank/DDBJ databases">
        <title>De Novo Assembly of kiwifruit Actinidia rufa.</title>
        <authorList>
            <person name="Sugita-Konishi S."/>
            <person name="Sato K."/>
            <person name="Mori E."/>
            <person name="Abe Y."/>
            <person name="Kisaki G."/>
            <person name="Hamano K."/>
            <person name="Suezawa K."/>
            <person name="Otani M."/>
            <person name="Fukuda T."/>
            <person name="Manabe T."/>
            <person name="Gomi K."/>
            <person name="Tabuchi M."/>
            <person name="Akimitsu K."/>
            <person name="Kataoka I."/>
        </authorList>
    </citation>
    <scope>NUCLEOTIDE SEQUENCE [LARGE SCALE GENOMIC DNA]</scope>
    <source>
        <strain evidence="5">cv. Fuchu</strain>
    </source>
</reference>
<feature type="compositionally biased region" description="Basic and acidic residues" evidence="1">
    <location>
        <begin position="402"/>
        <end position="413"/>
    </location>
</feature>
<dbReference type="Pfam" id="PF14309">
    <property type="entry name" value="DUF4378"/>
    <property type="match status" value="1"/>
</dbReference>
<name>A0A7J0G1Y1_9ERIC</name>
<proteinExistence type="predicted"/>
<evidence type="ECO:0000313" key="5">
    <source>
        <dbReference type="Proteomes" id="UP000585474"/>
    </source>
</evidence>
<feature type="region of interest" description="Disordered" evidence="1">
    <location>
        <begin position="51"/>
        <end position="88"/>
    </location>
</feature>
<protein>
    <recommendedName>
        <fullName evidence="6">Protein LONGIFOLIA 1</fullName>
    </recommendedName>
</protein>
<feature type="compositionally biased region" description="Basic and acidic residues" evidence="1">
    <location>
        <begin position="518"/>
        <end position="528"/>
    </location>
</feature>
<dbReference type="GO" id="GO:0051513">
    <property type="term" value="P:regulation of monopolar cell growth"/>
    <property type="evidence" value="ECO:0007669"/>
    <property type="project" value="InterPro"/>
</dbReference>
<evidence type="ECO:0000259" key="3">
    <source>
        <dbReference type="Pfam" id="PF14383"/>
    </source>
</evidence>
<evidence type="ECO:0008006" key="6">
    <source>
        <dbReference type="Google" id="ProtNLM"/>
    </source>
</evidence>
<feature type="region of interest" description="Disordered" evidence="1">
    <location>
        <begin position="361"/>
        <end position="528"/>
    </location>
</feature>
<dbReference type="Pfam" id="PF14383">
    <property type="entry name" value="VARLMGL"/>
    <property type="match status" value="1"/>
</dbReference>
<dbReference type="Proteomes" id="UP000585474">
    <property type="component" value="Unassembled WGS sequence"/>
</dbReference>
<dbReference type="EMBL" id="BJWL01000017">
    <property type="protein sequence ID" value="GFZ04778.1"/>
    <property type="molecule type" value="Genomic_DNA"/>
</dbReference>
<sequence length="774" mass="87090">MTTGIIHDQNLEKHIEKHMGCMAGFFQIFDRNQIMFGKRLYATKRLPPAARVETTAVSRELEKPQQTRAISTPSPDRGNASPATELQSPARTLPLPIFECKEGPRSSWKFCKEAPRLSLDSRATVDAKGSLYPREIRANPVIVSANRCEDSGDREMDGDGKRRSPSVIARLMGLEQLPNSSPAPVKNAELRRSASESRVSRDFLNHRFVQSYNSVGCNKSSNVARDNAGMESTTTSLDVTQVDPMVYCAKNVKSESPKPLYRGVCASPWKLPQQRKSFFDSQDIFPEPKPTVLIHGEIEKRLKMRGIDEPSKDLETLKQILEALQLKGLLHSKKVSEQISHRNFVYERSFSSDESPIVIMKPSKSPIHGSFANDSPPPSFRNRAGVRRNLGNSGESLPSMSPRRERSEIDRSVRNQARPRNSISPSRHETSTKNTSSPVRKRVPLSVETQSKADKSPEPRRASPVPSPRLSPKRTGSDQAIPTRSPRNRKPTAVIEPKVEDESSSVSENSFSTSSQTDTERSKMEEYKGGRTLLERCDKLLHSILEMTATESQPSPVSVLDSSFYESSSPSPVMKRSIDFTDPPEDLEEEIWSPAISPIQSKRNDEPDDSDFVYISDILRATRYLPEDSDVFLLLEKQQHLQGKDTSKSSRLQRKLIFDTVTEILHRNRQLPPWKAISWSNTRPSLRQIWSEFQKIRERDTAEKDLFDVICSVLRKDLAGDAIHGWGDCPVEISDAVFHIERLVFKDLIGETIQDLAALAGNCIVPAPRRKLVF</sequence>
<dbReference type="InterPro" id="IPR032795">
    <property type="entry name" value="DUF3741-assoc"/>
</dbReference>
<organism evidence="4 5">
    <name type="scientific">Actinidia rufa</name>
    <dbReference type="NCBI Taxonomy" id="165716"/>
    <lineage>
        <taxon>Eukaryota</taxon>
        <taxon>Viridiplantae</taxon>
        <taxon>Streptophyta</taxon>
        <taxon>Embryophyta</taxon>
        <taxon>Tracheophyta</taxon>
        <taxon>Spermatophyta</taxon>
        <taxon>Magnoliopsida</taxon>
        <taxon>eudicotyledons</taxon>
        <taxon>Gunneridae</taxon>
        <taxon>Pentapetalae</taxon>
        <taxon>asterids</taxon>
        <taxon>Ericales</taxon>
        <taxon>Actinidiaceae</taxon>
        <taxon>Actinidia</taxon>
    </lineage>
</organism>
<evidence type="ECO:0000259" key="2">
    <source>
        <dbReference type="Pfam" id="PF14309"/>
    </source>
</evidence>